<dbReference type="Gene3D" id="3.40.50.150">
    <property type="entry name" value="Vaccinia Virus protein VP39"/>
    <property type="match status" value="1"/>
</dbReference>
<protein>
    <submittedName>
        <fullName evidence="5">Class I SAM-dependent methyltransferase</fullName>
    </submittedName>
</protein>
<keyword evidence="3" id="KW-0949">S-adenosyl-L-methionine</keyword>
<keyword evidence="4" id="KW-1133">Transmembrane helix</keyword>
<dbReference type="GO" id="GO:0008168">
    <property type="term" value="F:methyltransferase activity"/>
    <property type="evidence" value="ECO:0007669"/>
    <property type="project" value="UniProtKB-KW"/>
</dbReference>
<keyword evidence="2" id="KW-0808">Transferase</keyword>
<keyword evidence="6" id="KW-1185">Reference proteome</keyword>
<evidence type="ECO:0000256" key="2">
    <source>
        <dbReference type="ARBA" id="ARBA00022679"/>
    </source>
</evidence>
<keyword evidence="4" id="KW-0472">Membrane</keyword>
<evidence type="ECO:0000256" key="1">
    <source>
        <dbReference type="ARBA" id="ARBA00022603"/>
    </source>
</evidence>
<dbReference type="EMBL" id="JBHSEW010000003">
    <property type="protein sequence ID" value="MFC4621528.1"/>
    <property type="molecule type" value="Genomic_DNA"/>
</dbReference>
<comment type="caution">
    <text evidence="5">The sequence shown here is derived from an EMBL/GenBank/DDBJ whole genome shotgun (WGS) entry which is preliminary data.</text>
</comment>
<dbReference type="PANTHER" id="PTHR13610">
    <property type="entry name" value="METHYLTRANSFERASE DOMAIN-CONTAINING PROTEIN"/>
    <property type="match status" value="1"/>
</dbReference>
<dbReference type="InterPro" id="IPR026170">
    <property type="entry name" value="FAM173A/B"/>
</dbReference>
<dbReference type="InterPro" id="IPR029063">
    <property type="entry name" value="SAM-dependent_MTases_sf"/>
</dbReference>
<dbReference type="RefSeq" id="WP_377724457.1">
    <property type="nucleotide sequence ID" value="NZ_JBHSEW010000003.1"/>
</dbReference>
<evidence type="ECO:0000256" key="4">
    <source>
        <dbReference type="SAM" id="Phobius"/>
    </source>
</evidence>
<dbReference type="SUPFAM" id="SSF53335">
    <property type="entry name" value="S-adenosyl-L-methionine-dependent methyltransferases"/>
    <property type="match status" value="1"/>
</dbReference>
<keyword evidence="4" id="KW-0812">Transmembrane</keyword>
<dbReference type="Proteomes" id="UP001595967">
    <property type="component" value="Unassembled WGS sequence"/>
</dbReference>
<reference evidence="6" key="1">
    <citation type="journal article" date="2019" name="Int. J. Syst. Evol. Microbiol.">
        <title>The Global Catalogue of Microorganisms (GCM) 10K type strain sequencing project: providing services to taxonomists for standard genome sequencing and annotation.</title>
        <authorList>
            <consortium name="The Broad Institute Genomics Platform"/>
            <consortium name="The Broad Institute Genome Sequencing Center for Infectious Disease"/>
            <person name="Wu L."/>
            <person name="Ma J."/>
        </authorList>
    </citation>
    <scope>NUCLEOTIDE SEQUENCE [LARGE SCALE GENOMIC DNA]</scope>
    <source>
        <strain evidence="6">JCM 11650</strain>
    </source>
</reference>
<feature type="transmembrane region" description="Helical" evidence="4">
    <location>
        <begin position="61"/>
        <end position="87"/>
    </location>
</feature>
<proteinExistence type="predicted"/>
<evidence type="ECO:0000313" key="5">
    <source>
        <dbReference type="EMBL" id="MFC4621528.1"/>
    </source>
</evidence>
<evidence type="ECO:0000313" key="6">
    <source>
        <dbReference type="Proteomes" id="UP001595967"/>
    </source>
</evidence>
<accession>A0ABV9GWS3</accession>
<evidence type="ECO:0000256" key="3">
    <source>
        <dbReference type="ARBA" id="ARBA00022691"/>
    </source>
</evidence>
<sequence>MPPWPLPALCVWALAWLLFLGGRSFLPVFAAVLLATGGSLLASLWGPTWWRRGMIAAGFPLSYAVLAAGSLPGWGWLLLLGALLLVYPLNAWRDAPIFPTPAGALQGLADRIDLPPGAPVLDAGCGLGAGLRALRQAWPQARVQGVERSWVLRWACALRCPWARVRQGNMWVTDWGRYHLVYLFQRPESMSRAAVKSLAEMPDGAWLVSLNFPLPDEIAATHTAQLADGRSVYAYRCPIAAVDHDGVQADEAAGHAAAVTPEGVIVRGERLYAPRRRPGGRRRST</sequence>
<gene>
    <name evidence="5" type="ORF">ACFO3A_04810</name>
</gene>
<keyword evidence="1 5" id="KW-0489">Methyltransferase</keyword>
<organism evidence="5 6">
    <name type="scientific">Comamonas nitrativorans</name>
    <dbReference type="NCBI Taxonomy" id="108437"/>
    <lineage>
        <taxon>Bacteria</taxon>
        <taxon>Pseudomonadati</taxon>
        <taxon>Pseudomonadota</taxon>
        <taxon>Betaproteobacteria</taxon>
        <taxon>Burkholderiales</taxon>
        <taxon>Comamonadaceae</taxon>
        <taxon>Comamonas</taxon>
    </lineage>
</organism>
<dbReference type="PANTHER" id="PTHR13610:SF9">
    <property type="entry name" value="FI06469P"/>
    <property type="match status" value="1"/>
</dbReference>
<dbReference type="GO" id="GO:0032259">
    <property type="term" value="P:methylation"/>
    <property type="evidence" value="ECO:0007669"/>
    <property type="project" value="UniProtKB-KW"/>
</dbReference>
<name>A0ABV9GWS3_9BURK</name>